<evidence type="ECO:0000313" key="2">
    <source>
        <dbReference type="Proteomes" id="UP001186974"/>
    </source>
</evidence>
<organism evidence="1 2">
    <name type="scientific">Coniosporium uncinatum</name>
    <dbReference type="NCBI Taxonomy" id="93489"/>
    <lineage>
        <taxon>Eukaryota</taxon>
        <taxon>Fungi</taxon>
        <taxon>Dikarya</taxon>
        <taxon>Ascomycota</taxon>
        <taxon>Pezizomycotina</taxon>
        <taxon>Dothideomycetes</taxon>
        <taxon>Dothideomycetes incertae sedis</taxon>
        <taxon>Coniosporium</taxon>
    </lineage>
</organism>
<name>A0ACC3DDG1_9PEZI</name>
<evidence type="ECO:0000313" key="1">
    <source>
        <dbReference type="EMBL" id="KAK3065569.1"/>
    </source>
</evidence>
<comment type="caution">
    <text evidence="1">The sequence shown here is derived from an EMBL/GenBank/DDBJ whole genome shotgun (WGS) entry which is preliminary data.</text>
</comment>
<accession>A0ACC3DDG1</accession>
<protein>
    <submittedName>
        <fullName evidence="1">Uncharacterized protein</fullName>
    </submittedName>
</protein>
<gene>
    <name evidence="1" type="ORF">LTS18_000046</name>
</gene>
<dbReference type="Proteomes" id="UP001186974">
    <property type="component" value="Unassembled WGS sequence"/>
</dbReference>
<keyword evidence="2" id="KW-1185">Reference proteome</keyword>
<sequence length="306" mass="33675">MSDLDNLIAMGFDKEKSEMALKKGGNLQGAIDWFDKNGDRSLEELKADEAEDADMPALQPGATAQSLICNVCQKKFRSTAQAEFHAGKTEHTDFSESTEEVKPLTKEEIDAKLAELKAKAAARKAAAGDEDKEARKKNEEIRRKATKESQDIKEDLARKEQIKEAQKKRAEKKADDDARKATLAKIEADKQERKRKAEIEKAAREGRAVEQQAEAPVVASSAAASGKKAADYTETRLRLQGPSGNIMKTVSVETTLFELADQVSGEVGHEVESFSTTFPKKTYDRTDFGLTLKEAKLVPSASLIIK</sequence>
<proteinExistence type="predicted"/>
<reference evidence="1" key="1">
    <citation type="submission" date="2024-09" db="EMBL/GenBank/DDBJ databases">
        <title>Black Yeasts Isolated from many extreme environments.</title>
        <authorList>
            <person name="Coleine C."/>
            <person name="Stajich J.E."/>
            <person name="Selbmann L."/>
        </authorList>
    </citation>
    <scope>NUCLEOTIDE SEQUENCE</scope>
    <source>
        <strain evidence="1">CCFEE 5737</strain>
    </source>
</reference>
<dbReference type="EMBL" id="JAWDJW010006334">
    <property type="protein sequence ID" value="KAK3065569.1"/>
    <property type="molecule type" value="Genomic_DNA"/>
</dbReference>